<evidence type="ECO:0000259" key="3">
    <source>
        <dbReference type="PROSITE" id="PS50853"/>
    </source>
</evidence>
<evidence type="ECO:0000259" key="2">
    <source>
        <dbReference type="PROSITE" id="PS50835"/>
    </source>
</evidence>
<evidence type="ECO:0000256" key="1">
    <source>
        <dbReference type="ARBA" id="ARBA00022737"/>
    </source>
</evidence>
<dbReference type="Pfam" id="PF00041">
    <property type="entry name" value="fn3"/>
    <property type="match status" value="1"/>
</dbReference>
<dbReference type="SMART" id="SM00409">
    <property type="entry name" value="IG"/>
    <property type="match status" value="1"/>
</dbReference>
<dbReference type="OrthoDB" id="10253954at2759"/>
<reference evidence="4" key="1">
    <citation type="submission" date="2020-11" db="EMBL/GenBank/DDBJ databases">
        <authorList>
            <person name="Tran Van P."/>
        </authorList>
    </citation>
    <scope>NUCLEOTIDE SEQUENCE</scope>
</reference>
<dbReference type="InterPro" id="IPR003961">
    <property type="entry name" value="FN3_dom"/>
</dbReference>
<dbReference type="SUPFAM" id="SSF49265">
    <property type="entry name" value="Fibronectin type III"/>
    <property type="match status" value="1"/>
</dbReference>
<dbReference type="PROSITE" id="PS50853">
    <property type="entry name" value="FN3"/>
    <property type="match status" value="1"/>
</dbReference>
<evidence type="ECO:0000313" key="4">
    <source>
        <dbReference type="EMBL" id="CAD7247686.1"/>
    </source>
</evidence>
<dbReference type="CDD" id="cd00063">
    <property type="entry name" value="FN3"/>
    <property type="match status" value="1"/>
</dbReference>
<dbReference type="PANTHER" id="PTHR46708:SF2">
    <property type="entry name" value="FIBRONECTIN TYPE-III DOMAIN-CONTAINING PROTEIN"/>
    <property type="match status" value="1"/>
</dbReference>
<dbReference type="Pfam" id="PF13927">
    <property type="entry name" value="Ig_3"/>
    <property type="match status" value="1"/>
</dbReference>
<evidence type="ECO:0000313" key="5">
    <source>
        <dbReference type="Proteomes" id="UP000677054"/>
    </source>
</evidence>
<dbReference type="EMBL" id="CAJPEV010001540">
    <property type="protein sequence ID" value="CAG0893203.1"/>
    <property type="molecule type" value="Genomic_DNA"/>
</dbReference>
<dbReference type="Gene3D" id="2.60.40.10">
    <property type="entry name" value="Immunoglobulins"/>
    <property type="match status" value="2"/>
</dbReference>
<feature type="domain" description="Fibronectin type-III" evidence="3">
    <location>
        <begin position="124"/>
        <end position="223"/>
    </location>
</feature>
<dbReference type="InterPro" id="IPR007110">
    <property type="entry name" value="Ig-like_dom"/>
</dbReference>
<dbReference type="PROSITE" id="PS50835">
    <property type="entry name" value="IG_LIKE"/>
    <property type="match status" value="1"/>
</dbReference>
<keyword evidence="1" id="KW-0677">Repeat</keyword>
<proteinExistence type="predicted"/>
<dbReference type="InterPro" id="IPR003599">
    <property type="entry name" value="Ig_sub"/>
</dbReference>
<organism evidence="4">
    <name type="scientific">Darwinula stevensoni</name>
    <dbReference type="NCBI Taxonomy" id="69355"/>
    <lineage>
        <taxon>Eukaryota</taxon>
        <taxon>Metazoa</taxon>
        <taxon>Ecdysozoa</taxon>
        <taxon>Arthropoda</taxon>
        <taxon>Crustacea</taxon>
        <taxon>Oligostraca</taxon>
        <taxon>Ostracoda</taxon>
        <taxon>Podocopa</taxon>
        <taxon>Podocopida</taxon>
        <taxon>Darwinulocopina</taxon>
        <taxon>Darwinuloidea</taxon>
        <taxon>Darwinulidae</taxon>
        <taxon>Darwinula</taxon>
    </lineage>
</organism>
<dbReference type="EMBL" id="LR901057">
    <property type="protein sequence ID" value="CAD7247686.1"/>
    <property type="molecule type" value="Genomic_DNA"/>
</dbReference>
<dbReference type="InterPro" id="IPR036179">
    <property type="entry name" value="Ig-like_dom_sf"/>
</dbReference>
<keyword evidence="5" id="KW-1185">Reference proteome</keyword>
<name>A0A7R8XDF7_9CRUS</name>
<dbReference type="SUPFAM" id="SSF48726">
    <property type="entry name" value="Immunoglobulin"/>
    <property type="match status" value="1"/>
</dbReference>
<sequence length="280" mass="31540">MWITRRQPYGLCPCGCEVEKEFRIASEPVTVRLPFSTELEESYVVKRGADLNLTCVPVESPNATVKWTKDKGRSLDELVSSNDTNILQLRDIQKSENYTCEAESIEDGHIERAKIIIVQDLPLAPVNLKVSQVTESSLRLAWSYPTSSSMSTLEPNDPNVQHYTILIRPFFTGKSFEISGISERHHTIQQLNHSKEYVFYVRAVNLIGEGPLSERYSATTKGPPPKFSPAHVRARYLSLTSLMISWMKPSASSDDYEGIRVGRLSVEEELADTRTRSLAS</sequence>
<dbReference type="Proteomes" id="UP000677054">
    <property type="component" value="Unassembled WGS sequence"/>
</dbReference>
<dbReference type="AlphaFoldDB" id="A0A7R8XDF7"/>
<dbReference type="PANTHER" id="PTHR46708">
    <property type="entry name" value="TENASCIN"/>
    <property type="match status" value="1"/>
</dbReference>
<protein>
    <submittedName>
        <fullName evidence="4">Uncharacterized protein</fullName>
    </submittedName>
</protein>
<dbReference type="InterPro" id="IPR013783">
    <property type="entry name" value="Ig-like_fold"/>
</dbReference>
<dbReference type="InterPro" id="IPR050991">
    <property type="entry name" value="ECM_Regulatory_Proteins"/>
</dbReference>
<dbReference type="SMART" id="SM00060">
    <property type="entry name" value="FN3"/>
    <property type="match status" value="1"/>
</dbReference>
<dbReference type="InterPro" id="IPR036116">
    <property type="entry name" value="FN3_sf"/>
</dbReference>
<gene>
    <name evidence="4" type="ORF">DSTB1V02_LOCUS7511</name>
</gene>
<feature type="domain" description="Ig-like" evidence="2">
    <location>
        <begin position="28"/>
        <end position="116"/>
    </location>
</feature>
<accession>A0A7R8XDF7</accession>